<dbReference type="PANTHER" id="PTHR11986">
    <property type="entry name" value="AMINOTRANSFERASE CLASS III"/>
    <property type="match status" value="1"/>
</dbReference>
<dbReference type="Pfam" id="PF00202">
    <property type="entry name" value="Aminotran_3"/>
    <property type="match status" value="1"/>
</dbReference>
<comment type="caution">
    <text evidence="8">The sequence shown here is derived from an EMBL/GenBank/DDBJ whole genome shotgun (WGS) entry which is preliminary data.</text>
</comment>
<dbReference type="NCBIfam" id="NF002325">
    <property type="entry name" value="PRK01278.1"/>
    <property type="match status" value="1"/>
</dbReference>
<dbReference type="SUPFAM" id="SSF53383">
    <property type="entry name" value="PLP-dependent transferases"/>
    <property type="match status" value="1"/>
</dbReference>
<dbReference type="NCBIfam" id="TIGR00707">
    <property type="entry name" value="argD"/>
    <property type="match status" value="1"/>
</dbReference>
<dbReference type="Gene3D" id="3.40.640.10">
    <property type="entry name" value="Type I PLP-dependent aspartate aminotransferase-like (Major domain)"/>
    <property type="match status" value="1"/>
</dbReference>
<reference evidence="9" key="1">
    <citation type="journal article" date="2019" name="Int. J. Syst. Evol. Microbiol.">
        <title>The Global Catalogue of Microorganisms (GCM) 10K type strain sequencing project: providing services to taxonomists for standard genome sequencing and annotation.</title>
        <authorList>
            <consortium name="The Broad Institute Genomics Platform"/>
            <consortium name="The Broad Institute Genome Sequencing Center for Infectious Disease"/>
            <person name="Wu L."/>
            <person name="Ma J."/>
        </authorList>
    </citation>
    <scope>NUCLEOTIDE SEQUENCE [LARGE SCALE GENOMIC DNA]</scope>
    <source>
        <strain evidence="9">CCUG 57942</strain>
    </source>
</reference>
<keyword evidence="4" id="KW-0808">Transferase</keyword>
<dbReference type="InterPro" id="IPR015422">
    <property type="entry name" value="PyrdxlP-dep_Trfase_small"/>
</dbReference>
<dbReference type="InterPro" id="IPR004636">
    <property type="entry name" value="AcOrn/SuccOrn_fam"/>
</dbReference>
<keyword evidence="2 8" id="KW-0032">Aminotransferase</keyword>
<sequence>MSVHDTFTQYVLPTYGRFPLVPEKAQGSWLWDNQGKKYLDFCTGIAVCSIGHCHPRLVEAIKAQASTLMHCSNLYEIPQQAELAKTIVDDFVKIPGKVFFSNSGAEANEGLIKLARKFGNARPAPDGSARHEVITFRNSFHGRTMGTLTATGQDAIQEGFAPILPGVNYATYNDLDSVKAQITDKTAAILLEPIQGEGGIFSATADFLRGLQALCIDHDLLLMFDEVQAGFGRLGHDMAWRAIAPEIQPDAISWAKGMGGGFPIGAFWVSDREIAPQLTLSSQLGPRTHGSTYGGNPLACAASLAVLREIKEAELNKNVIEREQQVRDTLNTWNHPAISEVRGKGLMLGIALNADSINTAEGVTPALALVLKLTELGLLTVPAGAEVVRWLPPLNVSAEEVDTALSLMRTALDSLTS</sequence>
<dbReference type="InterPro" id="IPR005814">
    <property type="entry name" value="Aminotrans_3"/>
</dbReference>
<evidence type="ECO:0000256" key="1">
    <source>
        <dbReference type="ARBA" id="ARBA00001933"/>
    </source>
</evidence>
<comment type="similarity">
    <text evidence="7">Belongs to the class-III pyridoxal-phosphate-dependent aminotransferase family.</text>
</comment>
<evidence type="ECO:0000256" key="7">
    <source>
        <dbReference type="RuleBase" id="RU003560"/>
    </source>
</evidence>
<evidence type="ECO:0000256" key="4">
    <source>
        <dbReference type="ARBA" id="ARBA00022679"/>
    </source>
</evidence>
<dbReference type="Proteomes" id="UP001597389">
    <property type="component" value="Unassembled WGS sequence"/>
</dbReference>
<comment type="cofactor">
    <cofactor evidence="1">
        <name>pyridoxal 5'-phosphate</name>
        <dbReference type="ChEBI" id="CHEBI:597326"/>
    </cofactor>
</comment>
<dbReference type="CDD" id="cd00610">
    <property type="entry name" value="OAT_like"/>
    <property type="match status" value="1"/>
</dbReference>
<keyword evidence="5 7" id="KW-0663">Pyridoxal phosphate</keyword>
<dbReference type="InterPro" id="IPR049704">
    <property type="entry name" value="Aminotrans_3_PPA_site"/>
</dbReference>
<dbReference type="GO" id="GO:0008483">
    <property type="term" value="F:transaminase activity"/>
    <property type="evidence" value="ECO:0007669"/>
    <property type="project" value="UniProtKB-KW"/>
</dbReference>
<dbReference type="InterPro" id="IPR015421">
    <property type="entry name" value="PyrdxlP-dep_Trfase_major"/>
</dbReference>
<evidence type="ECO:0000313" key="9">
    <source>
        <dbReference type="Proteomes" id="UP001597389"/>
    </source>
</evidence>
<dbReference type="InterPro" id="IPR050103">
    <property type="entry name" value="Class-III_PLP-dep_AT"/>
</dbReference>
<keyword evidence="3" id="KW-0028">Amino-acid biosynthesis</keyword>
<evidence type="ECO:0000313" key="8">
    <source>
        <dbReference type="EMBL" id="MFD2157630.1"/>
    </source>
</evidence>
<evidence type="ECO:0000256" key="6">
    <source>
        <dbReference type="ARBA" id="ARBA00029440"/>
    </source>
</evidence>
<evidence type="ECO:0000256" key="2">
    <source>
        <dbReference type="ARBA" id="ARBA00022576"/>
    </source>
</evidence>
<dbReference type="Gene3D" id="3.90.1150.10">
    <property type="entry name" value="Aspartate Aminotransferase, domain 1"/>
    <property type="match status" value="1"/>
</dbReference>
<accession>A0ABW4Z7A2</accession>
<evidence type="ECO:0000256" key="5">
    <source>
        <dbReference type="ARBA" id="ARBA00022898"/>
    </source>
</evidence>
<dbReference type="EMBL" id="JBHUJB010000009">
    <property type="protein sequence ID" value="MFD2157630.1"/>
    <property type="molecule type" value="Genomic_DNA"/>
</dbReference>
<dbReference type="InterPro" id="IPR015424">
    <property type="entry name" value="PyrdxlP-dep_Trfase"/>
</dbReference>
<gene>
    <name evidence="8" type="ORF">ACFSW8_01815</name>
</gene>
<evidence type="ECO:0000256" key="3">
    <source>
        <dbReference type="ARBA" id="ARBA00022605"/>
    </source>
</evidence>
<dbReference type="RefSeq" id="WP_377089923.1">
    <property type="nucleotide sequence ID" value="NZ_JBHSJL010000014.1"/>
</dbReference>
<proteinExistence type="inferred from homology"/>
<name>A0ABW4Z7A2_9BACT</name>
<protein>
    <submittedName>
        <fullName evidence="8">Aspartate aminotransferase family protein</fullName>
    </submittedName>
</protein>
<dbReference type="PIRSF" id="PIRSF000521">
    <property type="entry name" value="Transaminase_4ab_Lys_Orn"/>
    <property type="match status" value="1"/>
</dbReference>
<dbReference type="PANTHER" id="PTHR11986:SF79">
    <property type="entry name" value="ACETYLORNITHINE AMINOTRANSFERASE, MITOCHONDRIAL"/>
    <property type="match status" value="1"/>
</dbReference>
<comment type="pathway">
    <text evidence="6">Amino-acid biosynthesis.</text>
</comment>
<dbReference type="PROSITE" id="PS00600">
    <property type="entry name" value="AA_TRANSFER_CLASS_3"/>
    <property type="match status" value="1"/>
</dbReference>
<organism evidence="8 9">
    <name type="scientific">Rubritalea tangerina</name>
    <dbReference type="NCBI Taxonomy" id="430798"/>
    <lineage>
        <taxon>Bacteria</taxon>
        <taxon>Pseudomonadati</taxon>
        <taxon>Verrucomicrobiota</taxon>
        <taxon>Verrucomicrobiia</taxon>
        <taxon>Verrucomicrobiales</taxon>
        <taxon>Rubritaleaceae</taxon>
        <taxon>Rubritalea</taxon>
    </lineage>
</organism>
<keyword evidence="9" id="KW-1185">Reference proteome</keyword>